<sequence length="330" mass="35983">MATTSSRLLRLLSLLGARSNWSGRDLAGRLGISTRTLRRDVESLRELGYPVQALMGPDGGYRLGTGGRLPPLLLDDEQAVAVAVALQTAPASVAGLDDAAARALTSIRQVMPAHLRAEVDAMHLTAIRNFWEFPAPPVDPGTLKAVGSAVRNGHLLRFDYRTPGSHRPDPGDPGFTPPLRVEPHHLLMWAGRWYLVAYTPATDAWGVYRVDRIHAYAPTGTPFRRREPPEPNVAHYVMTSHDRGDTPAPWPCLGTVLMELPADVVARWAPGGSVIEYVTPTRTRITLGAWSWAGIAGLLATFDADITAIEPDELKDACRTLARRYRRAAG</sequence>
<keyword evidence="6" id="KW-1185">Reference proteome</keyword>
<accession>A0A2T0MNW1</accession>
<feature type="domain" description="HTH deoR-type" evidence="4">
    <location>
        <begin position="4"/>
        <end position="63"/>
    </location>
</feature>
<evidence type="ECO:0000313" key="6">
    <source>
        <dbReference type="Proteomes" id="UP000238312"/>
    </source>
</evidence>
<keyword evidence="2 5" id="KW-0238">DNA-binding</keyword>
<dbReference type="InterPro" id="IPR013196">
    <property type="entry name" value="HTH_11"/>
</dbReference>
<dbReference type="OrthoDB" id="8555652at2"/>
<proteinExistence type="predicted"/>
<dbReference type="InterPro" id="IPR018356">
    <property type="entry name" value="Tscrpt_reg_HTH_DeoR_CS"/>
</dbReference>
<dbReference type="Pfam" id="PF13280">
    <property type="entry name" value="WYL"/>
    <property type="match status" value="1"/>
</dbReference>
<dbReference type="Proteomes" id="UP000238312">
    <property type="component" value="Unassembled WGS sequence"/>
</dbReference>
<dbReference type="EMBL" id="PVNG01000019">
    <property type="protein sequence ID" value="PRX59623.1"/>
    <property type="molecule type" value="Genomic_DNA"/>
</dbReference>
<dbReference type="PANTHER" id="PTHR34580">
    <property type="match status" value="1"/>
</dbReference>
<dbReference type="GO" id="GO:0003677">
    <property type="term" value="F:DNA binding"/>
    <property type="evidence" value="ECO:0007669"/>
    <property type="project" value="UniProtKB-KW"/>
</dbReference>
<evidence type="ECO:0000256" key="1">
    <source>
        <dbReference type="ARBA" id="ARBA00023015"/>
    </source>
</evidence>
<dbReference type="InterPro" id="IPR051534">
    <property type="entry name" value="CBASS_pafABC_assoc_protein"/>
</dbReference>
<dbReference type="PROSITE" id="PS52050">
    <property type="entry name" value="WYL"/>
    <property type="match status" value="1"/>
</dbReference>
<evidence type="ECO:0000313" key="5">
    <source>
        <dbReference type="EMBL" id="PRX59623.1"/>
    </source>
</evidence>
<comment type="caution">
    <text evidence="5">The sequence shown here is derived from an EMBL/GenBank/DDBJ whole genome shotgun (WGS) entry which is preliminary data.</text>
</comment>
<evidence type="ECO:0000256" key="2">
    <source>
        <dbReference type="ARBA" id="ARBA00023125"/>
    </source>
</evidence>
<dbReference type="PROSITE" id="PS00894">
    <property type="entry name" value="HTH_DEOR_1"/>
    <property type="match status" value="1"/>
</dbReference>
<gene>
    <name evidence="5" type="ORF">B0I32_11966</name>
</gene>
<dbReference type="InterPro" id="IPR001034">
    <property type="entry name" value="DeoR_HTH"/>
</dbReference>
<protein>
    <submittedName>
        <fullName evidence="5">Putative DNA-binding transcriptional regulator YafY</fullName>
    </submittedName>
</protein>
<dbReference type="Gene3D" id="1.10.10.10">
    <property type="entry name" value="Winged helix-like DNA-binding domain superfamily/Winged helix DNA-binding domain"/>
    <property type="match status" value="1"/>
</dbReference>
<dbReference type="InterPro" id="IPR036390">
    <property type="entry name" value="WH_DNA-bd_sf"/>
</dbReference>
<dbReference type="InterPro" id="IPR036388">
    <property type="entry name" value="WH-like_DNA-bd_sf"/>
</dbReference>
<dbReference type="PANTHER" id="PTHR34580:SF3">
    <property type="entry name" value="PROTEIN PAFB"/>
    <property type="match status" value="1"/>
</dbReference>
<dbReference type="SUPFAM" id="SSF46785">
    <property type="entry name" value="Winged helix' DNA-binding domain"/>
    <property type="match status" value="1"/>
</dbReference>
<dbReference type="GO" id="GO:0003700">
    <property type="term" value="F:DNA-binding transcription factor activity"/>
    <property type="evidence" value="ECO:0007669"/>
    <property type="project" value="InterPro"/>
</dbReference>
<keyword evidence="3" id="KW-0804">Transcription</keyword>
<dbReference type="Pfam" id="PF08279">
    <property type="entry name" value="HTH_11"/>
    <property type="match status" value="1"/>
</dbReference>
<organism evidence="5 6">
    <name type="scientific">Nonomuraea fuscirosea</name>
    <dbReference type="NCBI Taxonomy" id="1291556"/>
    <lineage>
        <taxon>Bacteria</taxon>
        <taxon>Bacillati</taxon>
        <taxon>Actinomycetota</taxon>
        <taxon>Actinomycetes</taxon>
        <taxon>Streptosporangiales</taxon>
        <taxon>Streptosporangiaceae</taxon>
        <taxon>Nonomuraea</taxon>
    </lineage>
</organism>
<evidence type="ECO:0000259" key="4">
    <source>
        <dbReference type="PROSITE" id="PS51000"/>
    </source>
</evidence>
<dbReference type="AlphaFoldDB" id="A0A2T0MNW1"/>
<dbReference type="InterPro" id="IPR026881">
    <property type="entry name" value="WYL_dom"/>
</dbReference>
<reference evidence="5 6" key="1">
    <citation type="submission" date="2018-03" db="EMBL/GenBank/DDBJ databases">
        <title>Genomic Encyclopedia of Type Strains, Phase III (KMG-III): the genomes of soil and plant-associated and newly described type strains.</title>
        <authorList>
            <person name="Whitman W."/>
        </authorList>
    </citation>
    <scope>NUCLEOTIDE SEQUENCE [LARGE SCALE GENOMIC DNA]</scope>
    <source>
        <strain evidence="5 6">CGMCC 4.7104</strain>
    </source>
</reference>
<keyword evidence="1" id="KW-0805">Transcription regulation</keyword>
<dbReference type="RefSeq" id="WP_106247806.1">
    <property type="nucleotide sequence ID" value="NZ_PVNG01000019.1"/>
</dbReference>
<evidence type="ECO:0000256" key="3">
    <source>
        <dbReference type="ARBA" id="ARBA00023163"/>
    </source>
</evidence>
<name>A0A2T0MNW1_9ACTN</name>
<dbReference type="PROSITE" id="PS51000">
    <property type="entry name" value="HTH_DEOR_2"/>
    <property type="match status" value="1"/>
</dbReference>